<sequence>MSTGSVCSPLENSISFIEKTTVRNHCTLCEPVGVVVRSTLSYRVTDINHAALSS</sequence>
<evidence type="ECO:0000313" key="1">
    <source>
        <dbReference type="EMBL" id="KYM78240.1"/>
    </source>
</evidence>
<evidence type="ECO:0000313" key="2">
    <source>
        <dbReference type="Proteomes" id="UP000078540"/>
    </source>
</evidence>
<reference evidence="1 2" key="1">
    <citation type="submission" date="2015-09" db="EMBL/GenBank/DDBJ databases">
        <title>Atta colombica WGS genome.</title>
        <authorList>
            <person name="Nygaard S."/>
            <person name="Hu H."/>
            <person name="Boomsma J."/>
            <person name="Zhang G."/>
        </authorList>
    </citation>
    <scope>NUCLEOTIDE SEQUENCE [LARGE SCALE GENOMIC DNA]</scope>
    <source>
        <strain evidence="1">Treedump-2</strain>
        <tissue evidence="1">Whole body</tissue>
    </source>
</reference>
<dbReference type="EMBL" id="KQ976673">
    <property type="protein sequence ID" value="KYM78240.1"/>
    <property type="molecule type" value="Genomic_DNA"/>
</dbReference>
<organism evidence="1 2">
    <name type="scientific">Atta colombica</name>
    <dbReference type="NCBI Taxonomy" id="520822"/>
    <lineage>
        <taxon>Eukaryota</taxon>
        <taxon>Metazoa</taxon>
        <taxon>Ecdysozoa</taxon>
        <taxon>Arthropoda</taxon>
        <taxon>Hexapoda</taxon>
        <taxon>Insecta</taxon>
        <taxon>Pterygota</taxon>
        <taxon>Neoptera</taxon>
        <taxon>Endopterygota</taxon>
        <taxon>Hymenoptera</taxon>
        <taxon>Apocrita</taxon>
        <taxon>Aculeata</taxon>
        <taxon>Formicoidea</taxon>
        <taxon>Formicidae</taxon>
        <taxon>Myrmicinae</taxon>
        <taxon>Atta</taxon>
    </lineage>
</organism>
<gene>
    <name evidence="1" type="ORF">ALC53_11328</name>
</gene>
<accession>A0A151I003</accession>
<keyword evidence="2" id="KW-1185">Reference proteome</keyword>
<protein>
    <submittedName>
        <fullName evidence="1">Uncharacterized protein</fullName>
    </submittedName>
</protein>
<name>A0A151I003_9HYME</name>
<proteinExistence type="predicted"/>
<dbReference type="AlphaFoldDB" id="A0A151I003"/>
<dbReference type="Proteomes" id="UP000078540">
    <property type="component" value="Unassembled WGS sequence"/>
</dbReference>